<keyword evidence="2" id="KW-0732">Signal</keyword>
<dbReference type="Proteomes" id="UP000014962">
    <property type="component" value="Unassembled WGS sequence"/>
</dbReference>
<dbReference type="STRING" id="641526.ADIWIN_3728"/>
<dbReference type="NCBIfam" id="TIGR03519">
    <property type="entry name" value="T9SS_PorP_fam"/>
    <property type="match status" value="1"/>
</dbReference>
<keyword evidence="4" id="KW-1185">Reference proteome</keyword>
<dbReference type="Pfam" id="PF11751">
    <property type="entry name" value="PorP_SprF"/>
    <property type="match status" value="1"/>
</dbReference>
<feature type="signal peptide" evidence="2">
    <location>
        <begin position="1"/>
        <end position="20"/>
    </location>
</feature>
<comment type="caution">
    <text evidence="3">The sequence shown here is derived from an EMBL/GenBank/DDBJ whole genome shotgun (WGS) entry which is preliminary data.</text>
</comment>
<name>S7VLP8_9FLAO</name>
<sequence length="877" mass="97484">MKAYLLLLILCICSIQTFYAQEDDGVVSFAIPTRNSLTFNRYTINPTFSFVREQNKYISIYNKREWVQFENAPLTYLASYSGRFGENIGAGLGLFQQNYGVLTTFGGILNFAYNAQLGYDSNLTFGLNIGAYKSGVNTGNVITNFDDPSFQNVPENFLLTVNPGINYGTEFLDFGLAINNLALYNFQTSALIEDNLQQSIQAHVMYTGYMDSRGFFDESKFTGLLRSDFQKEETIISAVAMVTVPKGIWAQAGYNTLYGASGGLGLNITTQIAIEYNFETAFGDLSNYGPSHEITLAYRFKNNNYYDYSREDEVSSILSSGGNTKRRVVKKTTPSVANNKKTIDAKAKAEADAQTKLVAEEKAKETIEANKQAEILARQQKEVEAEAKLVEEQKAKELAEAKAQSDKIEADKKAAERAETRARLQAEQKAKEDAAGAQAKLLAEQKAKDAADAQAKLLAEQEAKDAADAQAKLLAEQEAKDAADAQAKLLAEQKAKDAADAQAKLLAEQKAKEDADAQAKLLAEQKAKEDADAQAKLLAEQKAKEDADADADAQAKLLAEQKAKEEAEAQATLLAEQEANEDAISNPTDALAKSMQTLAKSTEDSKTVQNDLLKQFNDIVAIKDQDLKDMKEENDLSDQGITVQPKPFKSVTAENNALRAIKADLDNVIKTRSEKIDELNKLYEERVANGSFALDEVTLFYKKEIKRLQSEQLKAKEINTQLEIKLEAIKVATEFEKRRRIKRAAFNSEDDRYTQDRAMLKNIRETTKLADTPLKAEDFDFGETQGNNIKILKNIKHIESGYYLIIAVHNDVKSRDEFITKVIASGRTNVDFFHDVNTSKYYIYYDKVNDIGSANKALEAKGNRPYNGKMSIVKIEN</sequence>
<evidence type="ECO:0000313" key="3">
    <source>
        <dbReference type="EMBL" id="EPR70372.1"/>
    </source>
</evidence>
<dbReference type="EMBL" id="ATMR01000199">
    <property type="protein sequence ID" value="EPR70372.1"/>
    <property type="molecule type" value="Genomic_DNA"/>
</dbReference>
<evidence type="ECO:0000313" key="4">
    <source>
        <dbReference type="Proteomes" id="UP000014962"/>
    </source>
</evidence>
<keyword evidence="1" id="KW-0175">Coiled coil</keyword>
<organism evidence="3 4">
    <name type="scientific">Winogradskyella psychrotolerans RS-3</name>
    <dbReference type="NCBI Taxonomy" id="641526"/>
    <lineage>
        <taxon>Bacteria</taxon>
        <taxon>Pseudomonadati</taxon>
        <taxon>Bacteroidota</taxon>
        <taxon>Flavobacteriia</taxon>
        <taxon>Flavobacteriales</taxon>
        <taxon>Flavobacteriaceae</taxon>
        <taxon>Winogradskyella</taxon>
    </lineage>
</organism>
<evidence type="ECO:0000256" key="1">
    <source>
        <dbReference type="SAM" id="Coils"/>
    </source>
</evidence>
<dbReference type="RefSeq" id="WP_020897241.1">
    <property type="nucleotide sequence ID" value="NZ_ATMR01000199.1"/>
</dbReference>
<dbReference type="PATRIC" id="fig|641526.4.peg.3700"/>
<dbReference type="eggNOG" id="COG1196">
    <property type="taxonomic scope" value="Bacteria"/>
</dbReference>
<dbReference type="OrthoDB" id="1393025at2"/>
<gene>
    <name evidence="3" type="ORF">ADIWIN_3728</name>
</gene>
<accession>S7VLP8</accession>
<feature type="chain" id="PRO_5004558423" evidence="2">
    <location>
        <begin position="21"/>
        <end position="877"/>
    </location>
</feature>
<dbReference type="AlphaFoldDB" id="S7VLP8"/>
<reference evidence="3 4" key="1">
    <citation type="journal article" date="2013" name="Genome Announc.">
        <title>Draft Genome Sequence of Winogradskyella psychrotolerans RS-3T, Isolated from the Marine Transect of Kongsfjorden, Ny-Alesund, Svalbard, Arctic Ocean.</title>
        <authorList>
            <person name="Kumar Pinnaka A."/>
            <person name="Ara S."/>
            <person name="Singh A."/>
            <person name="Shivaji S."/>
        </authorList>
    </citation>
    <scope>NUCLEOTIDE SEQUENCE [LARGE SCALE GENOMIC DNA]</scope>
    <source>
        <strain evidence="3 4">RS-3</strain>
    </source>
</reference>
<dbReference type="InterPro" id="IPR019861">
    <property type="entry name" value="PorP/SprF_Bacteroidetes"/>
</dbReference>
<dbReference type="eggNOG" id="COG3064">
    <property type="taxonomic scope" value="Bacteria"/>
</dbReference>
<feature type="coiled-coil region" evidence="1">
    <location>
        <begin position="373"/>
        <end position="421"/>
    </location>
</feature>
<proteinExistence type="predicted"/>
<evidence type="ECO:0000256" key="2">
    <source>
        <dbReference type="SAM" id="SignalP"/>
    </source>
</evidence>
<protein>
    <submittedName>
        <fullName evidence="3">TolA protein</fullName>
    </submittedName>
</protein>